<dbReference type="PANTHER" id="PTHR35901">
    <property type="entry name" value="RIBONUCLEASE VAPC3"/>
    <property type="match status" value="1"/>
</dbReference>
<evidence type="ECO:0000313" key="4">
    <source>
        <dbReference type="Proteomes" id="UP000186657"/>
    </source>
</evidence>
<dbReference type="Pfam" id="PF01850">
    <property type="entry name" value="PIN"/>
    <property type="match status" value="1"/>
</dbReference>
<dbReference type="InterPro" id="IPR044153">
    <property type="entry name" value="PIN_Pae0151-like"/>
</dbReference>
<dbReference type="AlphaFoldDB" id="A0A1U7MWU2"/>
<keyword evidence="4" id="KW-1185">Reference proteome</keyword>
<dbReference type="InterPro" id="IPR029060">
    <property type="entry name" value="PIN-like_dom_sf"/>
</dbReference>
<keyword evidence="3" id="KW-0238">DNA-binding</keyword>
<evidence type="ECO:0000259" key="2">
    <source>
        <dbReference type="Pfam" id="PF01850"/>
    </source>
</evidence>
<comment type="caution">
    <text evidence="3">The sequence shown here is derived from an EMBL/GenBank/DDBJ whole genome shotgun (WGS) entry which is preliminary data.</text>
</comment>
<dbReference type="RefSeq" id="WP_075896387.1">
    <property type="nucleotide sequence ID" value="NZ_MKZS01000001.1"/>
</dbReference>
<gene>
    <name evidence="3" type="ORF">BJP37_02985</name>
</gene>
<dbReference type="SUPFAM" id="SSF88723">
    <property type="entry name" value="PIN domain-like"/>
    <property type="match status" value="1"/>
</dbReference>
<name>A0A1U7MWU2_9CYAN</name>
<feature type="domain" description="PIN" evidence="2">
    <location>
        <begin position="4"/>
        <end position="125"/>
    </location>
</feature>
<evidence type="ECO:0000256" key="1">
    <source>
        <dbReference type="ARBA" id="ARBA00022842"/>
    </source>
</evidence>
<protein>
    <submittedName>
        <fullName evidence="3">DNA-binding protein</fullName>
    </submittedName>
</protein>
<dbReference type="PANTHER" id="PTHR35901:SF1">
    <property type="entry name" value="EXONUCLEASE VAPC9"/>
    <property type="match status" value="1"/>
</dbReference>
<dbReference type="InterPro" id="IPR051619">
    <property type="entry name" value="TypeII_TA_RNase_PINc/VapC"/>
</dbReference>
<dbReference type="CDD" id="cd09873">
    <property type="entry name" value="PIN_Pae0151-like"/>
    <property type="match status" value="1"/>
</dbReference>
<accession>A0A1U7MWU2</accession>
<dbReference type="EMBL" id="MKZS01000001">
    <property type="protein sequence ID" value="OLT58159.1"/>
    <property type="molecule type" value="Genomic_DNA"/>
</dbReference>
<organism evidence="3 4">
    <name type="scientific">Moorena bouillonii PNG</name>
    <dbReference type="NCBI Taxonomy" id="568701"/>
    <lineage>
        <taxon>Bacteria</taxon>
        <taxon>Bacillati</taxon>
        <taxon>Cyanobacteriota</taxon>
        <taxon>Cyanophyceae</taxon>
        <taxon>Coleofasciculales</taxon>
        <taxon>Coleofasciculaceae</taxon>
        <taxon>Moorena</taxon>
    </lineage>
</organism>
<keyword evidence="1" id="KW-0460">Magnesium</keyword>
<dbReference type="InterPro" id="IPR002716">
    <property type="entry name" value="PIN_dom"/>
</dbReference>
<dbReference type="GO" id="GO:0003677">
    <property type="term" value="F:DNA binding"/>
    <property type="evidence" value="ECO:0007669"/>
    <property type="project" value="UniProtKB-KW"/>
</dbReference>
<proteinExistence type="predicted"/>
<dbReference type="Gene3D" id="3.40.50.1010">
    <property type="entry name" value="5'-nuclease"/>
    <property type="match status" value="1"/>
</dbReference>
<sequence>MLLVIDSSVVAKWFFVEPLTKQALAVRKDWELSRVDLIAPELMLAEVGNIIWKRQRVGLITEPEGNSLIAHLLALSLPTVETKTILPRAYSLGAAFDRTVYDALYLALAEAMTAKFITADLRLYNAVSGNLPFIDYLGNY</sequence>
<reference evidence="3 4" key="1">
    <citation type="submission" date="2016-10" db="EMBL/GenBank/DDBJ databases">
        <title>Comparative genomics uncovers the prolific and rare metabolic potential of the cyanobacterial genus Moorea.</title>
        <authorList>
            <person name="Leao T."/>
            <person name="Castelao G."/>
            <person name="Korobeynikov A."/>
            <person name="Monroe E.A."/>
            <person name="Podell S."/>
            <person name="Glukhov E."/>
            <person name="Allen E."/>
            <person name="Gerwick W.H."/>
            <person name="Gerwick L."/>
        </authorList>
    </citation>
    <scope>NUCLEOTIDE SEQUENCE [LARGE SCALE GENOMIC DNA]</scope>
    <source>
        <strain evidence="3 4">PNG5-198</strain>
    </source>
</reference>
<evidence type="ECO:0000313" key="3">
    <source>
        <dbReference type="EMBL" id="OLT58159.1"/>
    </source>
</evidence>
<dbReference type="Proteomes" id="UP000186657">
    <property type="component" value="Unassembled WGS sequence"/>
</dbReference>